<protein>
    <submittedName>
        <fullName evidence="2">Galactose oxidase</fullName>
    </submittedName>
</protein>
<accession>A0A4D6MAG4</accession>
<dbReference type="InterPro" id="IPR037293">
    <property type="entry name" value="Gal_Oxidase_central_sf"/>
</dbReference>
<reference evidence="2 3" key="1">
    <citation type="submission" date="2019-04" db="EMBL/GenBank/DDBJ databases">
        <title>An improved genome assembly and genetic linkage map for asparagus bean, Vigna unguiculata ssp. sesquipedialis.</title>
        <authorList>
            <person name="Xia Q."/>
            <person name="Zhang R."/>
            <person name="Dong Y."/>
        </authorList>
    </citation>
    <scope>NUCLEOTIDE SEQUENCE [LARGE SCALE GENOMIC DNA]</scope>
    <source>
        <tissue evidence="2">Leaf</tissue>
    </source>
</reference>
<sequence>MPNYTLVLYKPEEPKRSRFMVLKPSSIARMYHSTSTVLPSGKIWVSGSNPYNPYKDVDKFPTETRVEAFCPCIPHPSPLMDSPWDKGFCFLITKTYVSVIRKEKKQLMHSQVTQ</sequence>
<evidence type="ECO:0000313" key="3">
    <source>
        <dbReference type="Proteomes" id="UP000501690"/>
    </source>
</evidence>
<dbReference type="SUPFAM" id="SSF50965">
    <property type="entry name" value="Galactose oxidase, central domain"/>
    <property type="match status" value="1"/>
</dbReference>
<keyword evidence="3" id="KW-1185">Reference proteome</keyword>
<dbReference type="PANTHER" id="PTHR32208:SF100">
    <property type="entry name" value="GLYOXAL OXIDASE AMINO-TERMINAL PROTEIN"/>
    <property type="match status" value="1"/>
</dbReference>
<name>A0A4D6MAG4_VIGUN</name>
<dbReference type="AlphaFoldDB" id="A0A4D6MAG4"/>
<dbReference type="InterPro" id="IPR009880">
    <property type="entry name" value="Glyoxal_oxidase_N"/>
</dbReference>
<feature type="domain" description="Glyoxal oxidase N-terminal" evidence="1">
    <location>
        <begin position="2"/>
        <end position="71"/>
    </location>
</feature>
<dbReference type="Pfam" id="PF07250">
    <property type="entry name" value="Glyoxal_oxid_N"/>
    <property type="match status" value="1"/>
</dbReference>
<gene>
    <name evidence="2" type="ORF">DEO72_LG6g1514</name>
</gene>
<dbReference type="Gene3D" id="2.130.10.80">
    <property type="entry name" value="Galactose oxidase/kelch, beta-propeller"/>
    <property type="match status" value="1"/>
</dbReference>
<dbReference type="Proteomes" id="UP000501690">
    <property type="component" value="Linkage Group LG6"/>
</dbReference>
<organism evidence="2 3">
    <name type="scientific">Vigna unguiculata</name>
    <name type="common">Cowpea</name>
    <dbReference type="NCBI Taxonomy" id="3917"/>
    <lineage>
        <taxon>Eukaryota</taxon>
        <taxon>Viridiplantae</taxon>
        <taxon>Streptophyta</taxon>
        <taxon>Embryophyta</taxon>
        <taxon>Tracheophyta</taxon>
        <taxon>Spermatophyta</taxon>
        <taxon>Magnoliopsida</taxon>
        <taxon>eudicotyledons</taxon>
        <taxon>Gunneridae</taxon>
        <taxon>Pentapetalae</taxon>
        <taxon>rosids</taxon>
        <taxon>fabids</taxon>
        <taxon>Fabales</taxon>
        <taxon>Fabaceae</taxon>
        <taxon>Papilionoideae</taxon>
        <taxon>50 kb inversion clade</taxon>
        <taxon>NPAAA clade</taxon>
        <taxon>indigoferoid/millettioid clade</taxon>
        <taxon>Phaseoleae</taxon>
        <taxon>Vigna</taxon>
    </lineage>
</organism>
<dbReference type="InterPro" id="IPR011043">
    <property type="entry name" value="Gal_Oxase/kelch_b-propeller"/>
</dbReference>
<proteinExistence type="predicted"/>
<evidence type="ECO:0000313" key="2">
    <source>
        <dbReference type="EMBL" id="QCD96804.1"/>
    </source>
</evidence>
<evidence type="ECO:0000259" key="1">
    <source>
        <dbReference type="Pfam" id="PF07250"/>
    </source>
</evidence>
<dbReference type="EMBL" id="CP039350">
    <property type="protein sequence ID" value="QCD96804.1"/>
    <property type="molecule type" value="Genomic_DNA"/>
</dbReference>
<dbReference type="PANTHER" id="PTHR32208">
    <property type="entry name" value="SECRETED PROTEIN-RELATED"/>
    <property type="match status" value="1"/>
</dbReference>